<reference evidence="6 7" key="1">
    <citation type="submission" date="2020-03" db="EMBL/GenBank/DDBJ databases">
        <title>Bradyrhizobium diversity isolated from nodules of Indigofera sp.</title>
        <authorList>
            <person name="Klepa M."/>
            <person name="Helene L."/>
            <person name="Hungria M."/>
        </authorList>
    </citation>
    <scope>NUCLEOTIDE SEQUENCE [LARGE SCALE GENOMIC DNA]</scope>
    <source>
        <strain evidence="6 7">WSM 1791</strain>
    </source>
</reference>
<dbReference type="NCBIfam" id="TIGR00229">
    <property type="entry name" value="sensory_box"/>
    <property type="match status" value="1"/>
</dbReference>
<evidence type="ECO:0000259" key="3">
    <source>
        <dbReference type="PROSITE" id="PS50883"/>
    </source>
</evidence>
<keyword evidence="1" id="KW-1133">Transmembrane helix</keyword>
<name>A0A7Y4GME2_9BRAD</name>
<dbReference type="CDD" id="cd01949">
    <property type="entry name" value="GGDEF"/>
    <property type="match status" value="1"/>
</dbReference>
<dbReference type="Pfam" id="PF00990">
    <property type="entry name" value="GGDEF"/>
    <property type="match status" value="1"/>
</dbReference>
<dbReference type="Pfam" id="PF13426">
    <property type="entry name" value="PAS_9"/>
    <property type="match status" value="1"/>
</dbReference>
<dbReference type="InterPro" id="IPR043128">
    <property type="entry name" value="Rev_trsase/Diguanyl_cyclase"/>
</dbReference>
<dbReference type="FunFam" id="3.30.70.270:FF:000001">
    <property type="entry name" value="Diguanylate cyclase domain protein"/>
    <property type="match status" value="1"/>
</dbReference>
<feature type="domain" description="PAS" evidence="2">
    <location>
        <begin position="268"/>
        <end position="301"/>
    </location>
</feature>
<dbReference type="SMART" id="SM00052">
    <property type="entry name" value="EAL"/>
    <property type="match status" value="1"/>
</dbReference>
<dbReference type="AlphaFoldDB" id="A0A7Y4GME2"/>
<keyword evidence="1" id="KW-0812">Transmembrane</keyword>
<proteinExistence type="predicted"/>
<dbReference type="Gene3D" id="3.30.450.20">
    <property type="entry name" value="PAS domain"/>
    <property type="match status" value="1"/>
</dbReference>
<organism evidence="6 7">
    <name type="scientific">Bradyrhizobium australiense</name>
    <dbReference type="NCBI Taxonomy" id="2721161"/>
    <lineage>
        <taxon>Bacteria</taxon>
        <taxon>Pseudomonadati</taxon>
        <taxon>Pseudomonadota</taxon>
        <taxon>Alphaproteobacteria</taxon>
        <taxon>Hyphomicrobiales</taxon>
        <taxon>Nitrobacteraceae</taxon>
        <taxon>Bradyrhizobium</taxon>
    </lineage>
</organism>
<dbReference type="PANTHER" id="PTHR44757:SF2">
    <property type="entry name" value="BIOFILM ARCHITECTURE MAINTENANCE PROTEIN MBAA"/>
    <property type="match status" value="1"/>
</dbReference>
<dbReference type="InterPro" id="IPR000014">
    <property type="entry name" value="PAS"/>
</dbReference>
<dbReference type="InterPro" id="IPR035965">
    <property type="entry name" value="PAS-like_dom_sf"/>
</dbReference>
<dbReference type="PANTHER" id="PTHR44757">
    <property type="entry name" value="DIGUANYLATE CYCLASE DGCP"/>
    <property type="match status" value="1"/>
</dbReference>
<dbReference type="InterPro" id="IPR052155">
    <property type="entry name" value="Biofilm_reg_signaling"/>
</dbReference>
<evidence type="ECO:0000259" key="4">
    <source>
        <dbReference type="PROSITE" id="PS50887"/>
    </source>
</evidence>
<feature type="transmembrane region" description="Helical" evidence="1">
    <location>
        <begin position="78"/>
        <end position="101"/>
    </location>
</feature>
<feature type="transmembrane region" description="Helical" evidence="1">
    <location>
        <begin position="178"/>
        <end position="199"/>
    </location>
</feature>
<gene>
    <name evidence="6" type="ORF">HCN58_02140</name>
</gene>
<dbReference type="RefSeq" id="WP_171577990.1">
    <property type="nucleotide sequence ID" value="NZ_JAAVLX010000001.1"/>
</dbReference>
<dbReference type="InterPro" id="IPR005330">
    <property type="entry name" value="MHYT_dom"/>
</dbReference>
<evidence type="ECO:0000259" key="2">
    <source>
        <dbReference type="PROSITE" id="PS50112"/>
    </source>
</evidence>
<dbReference type="GO" id="GO:0003824">
    <property type="term" value="F:catalytic activity"/>
    <property type="evidence" value="ECO:0007669"/>
    <property type="project" value="UniProtKB-ARBA"/>
</dbReference>
<keyword evidence="7" id="KW-1185">Reference proteome</keyword>
<dbReference type="SMART" id="SM00267">
    <property type="entry name" value="GGDEF"/>
    <property type="match status" value="1"/>
</dbReference>
<accession>A0A7Y4GME2</accession>
<evidence type="ECO:0000259" key="5">
    <source>
        <dbReference type="PROSITE" id="PS50924"/>
    </source>
</evidence>
<feature type="domain" description="MHYT" evidence="5">
    <location>
        <begin position="12"/>
        <end position="199"/>
    </location>
</feature>
<dbReference type="SUPFAM" id="SSF55785">
    <property type="entry name" value="PYP-like sensor domain (PAS domain)"/>
    <property type="match status" value="1"/>
</dbReference>
<dbReference type="InterPro" id="IPR029787">
    <property type="entry name" value="Nucleotide_cyclase"/>
</dbReference>
<dbReference type="GO" id="GO:0016020">
    <property type="term" value="C:membrane"/>
    <property type="evidence" value="ECO:0007669"/>
    <property type="project" value="UniProtKB-UniRule"/>
</dbReference>
<dbReference type="CDD" id="cd01948">
    <property type="entry name" value="EAL"/>
    <property type="match status" value="1"/>
</dbReference>
<dbReference type="PROSITE" id="PS50112">
    <property type="entry name" value="PAS"/>
    <property type="match status" value="1"/>
</dbReference>
<dbReference type="PROSITE" id="PS50887">
    <property type="entry name" value="GGDEF"/>
    <property type="match status" value="1"/>
</dbReference>
<feature type="transmembrane region" description="Helical" evidence="1">
    <location>
        <begin position="16"/>
        <end position="36"/>
    </location>
</feature>
<keyword evidence="1" id="KW-0472">Membrane</keyword>
<dbReference type="Proteomes" id="UP000544122">
    <property type="component" value="Unassembled WGS sequence"/>
</dbReference>
<dbReference type="CDD" id="cd00130">
    <property type="entry name" value="PAS"/>
    <property type="match status" value="1"/>
</dbReference>
<dbReference type="InterPro" id="IPR000160">
    <property type="entry name" value="GGDEF_dom"/>
</dbReference>
<protein>
    <submittedName>
        <fullName evidence="6">EAL domain-containing protein</fullName>
    </submittedName>
</protein>
<dbReference type="Gene3D" id="3.30.70.270">
    <property type="match status" value="1"/>
</dbReference>
<feature type="transmembrane region" description="Helical" evidence="1">
    <location>
        <begin position="146"/>
        <end position="166"/>
    </location>
</feature>
<dbReference type="Pfam" id="PF03707">
    <property type="entry name" value="MHYT"/>
    <property type="match status" value="2"/>
</dbReference>
<feature type="transmembrane region" description="Helical" evidence="1">
    <location>
        <begin position="211"/>
        <end position="237"/>
    </location>
</feature>
<feature type="transmembrane region" description="Helical" evidence="1">
    <location>
        <begin position="48"/>
        <end position="72"/>
    </location>
</feature>
<dbReference type="InterPro" id="IPR001633">
    <property type="entry name" value="EAL_dom"/>
</dbReference>
<evidence type="ECO:0000313" key="6">
    <source>
        <dbReference type="EMBL" id="NOJ38424.1"/>
    </source>
</evidence>
<evidence type="ECO:0000256" key="1">
    <source>
        <dbReference type="PROSITE-ProRule" id="PRU00244"/>
    </source>
</evidence>
<comment type="caution">
    <text evidence="6">The sequence shown here is derived from an EMBL/GenBank/DDBJ whole genome shotgun (WGS) entry which is preliminary data.</text>
</comment>
<dbReference type="EMBL" id="JAAVLX010000001">
    <property type="protein sequence ID" value="NOJ38424.1"/>
    <property type="molecule type" value="Genomic_DNA"/>
</dbReference>
<feature type="transmembrane region" description="Helical" evidence="1">
    <location>
        <begin position="113"/>
        <end position="134"/>
    </location>
</feature>
<feature type="domain" description="EAL" evidence="3">
    <location>
        <begin position="537"/>
        <end position="787"/>
    </location>
</feature>
<dbReference type="InterPro" id="IPR035919">
    <property type="entry name" value="EAL_sf"/>
</dbReference>
<dbReference type="NCBIfam" id="TIGR00254">
    <property type="entry name" value="GGDEF"/>
    <property type="match status" value="1"/>
</dbReference>
<dbReference type="Pfam" id="PF00563">
    <property type="entry name" value="EAL"/>
    <property type="match status" value="1"/>
</dbReference>
<evidence type="ECO:0000313" key="7">
    <source>
        <dbReference type="Proteomes" id="UP000544122"/>
    </source>
</evidence>
<dbReference type="SMART" id="SM00091">
    <property type="entry name" value="PAS"/>
    <property type="match status" value="1"/>
</dbReference>
<dbReference type="PROSITE" id="PS50883">
    <property type="entry name" value="EAL"/>
    <property type="match status" value="1"/>
</dbReference>
<feature type="domain" description="GGDEF" evidence="4">
    <location>
        <begin position="395"/>
        <end position="528"/>
    </location>
</feature>
<dbReference type="SUPFAM" id="SSF141868">
    <property type="entry name" value="EAL domain-like"/>
    <property type="match status" value="1"/>
</dbReference>
<sequence>MFTIYNCIAYEHDLRLVVLAAAVCALASFAAINFLNHVRKTTGYMRDIWLCVAATASGFGIWATHFIAMLAYSPGIPSGYNIILTLLSLLAAILLTGVGLSIASGTRVPAGRWIGGATVGGGIAAMHYTGMAAFEIAGRIQWDAALVVASIALGAAIGATALPAGLRDGSLKWKAIGAMLLTLAICSHHFTAMGAVSIIPDPTVAVSEMAIPAGWLALGVALASLAILFLACAGLALDIRERHRAELEVDRMRGLADASAEGLLVCYGDKIVSINSSLTELTGYVPDDVIGKSLAICLPEESLRHRLVTRPRERVEAELRDVNGQFIPAEFILRTIDFAGQPHHAIAVRDLRDRKKAEEHIHFLAHHDALTGLPNRNSFNARLDHEIEVHQVSGQSFAVFCLDLDRFKEVNDLFGHAAGDALLKRVAKCVTAVLDRSQMMARLGGDEFAIIATNLSGPSAAGRIAESIIDTLRIENESSTTASFVSTSIGIAIFPNDAQDGRGLLTHADTALYRAKTDGRGVYRFFEAEMGIEVRDRRMLERDLRSAIARHEFELAYQPQARLDTREIAGFEVLLRWRHPQRGQVPPGLFIPVAEESGAIQHIGEWVLRQACQEASGWTNPLSVAVNVSAMQLHNPQFTQLVHEILVQTGLKPGRLELEITETALIRDFNRALATLRQLKALGVRIAMDDFGTGYSSLSNLRAFPFDKIKIDGSFIKSVQANEQAATIVRAVLGIGRGLKLPVLAEGVETREELGFLGAELCDQVQGYLVGRPADIAGFRYLTHAAESARDLDFPLPHARESVALKIVDR</sequence>
<dbReference type="PROSITE" id="PS50924">
    <property type="entry name" value="MHYT"/>
    <property type="match status" value="1"/>
</dbReference>
<dbReference type="SUPFAM" id="SSF55073">
    <property type="entry name" value="Nucleotide cyclase"/>
    <property type="match status" value="1"/>
</dbReference>
<dbReference type="Gene3D" id="3.20.20.450">
    <property type="entry name" value="EAL domain"/>
    <property type="match status" value="1"/>
</dbReference>